<proteinExistence type="inferred from homology"/>
<evidence type="ECO:0000256" key="1">
    <source>
        <dbReference type="ARBA" id="ARBA00004167"/>
    </source>
</evidence>
<dbReference type="InterPro" id="IPR001107">
    <property type="entry name" value="Band_7"/>
</dbReference>
<evidence type="ECO:0000259" key="8">
    <source>
        <dbReference type="SMART" id="SM00244"/>
    </source>
</evidence>
<keyword evidence="10" id="KW-1185">Reference proteome</keyword>
<dbReference type="InterPro" id="IPR001972">
    <property type="entry name" value="Stomatin_HflK_fam"/>
</dbReference>
<keyword evidence="4 7" id="KW-1133">Transmembrane helix</keyword>
<dbReference type="CDD" id="cd03405">
    <property type="entry name" value="SPFH_HflC"/>
    <property type="match status" value="1"/>
</dbReference>
<dbReference type="GO" id="GO:0006508">
    <property type="term" value="P:proteolysis"/>
    <property type="evidence" value="ECO:0007669"/>
    <property type="project" value="UniProtKB-KW"/>
</dbReference>
<dbReference type="Gene3D" id="3.30.479.30">
    <property type="entry name" value="Band 7 domain"/>
    <property type="match status" value="1"/>
</dbReference>
<comment type="function">
    <text evidence="6">HflC and HflK could regulate a protease.</text>
</comment>
<dbReference type="PIRSF" id="PIRSF005651">
    <property type="entry name" value="HflC"/>
    <property type="match status" value="1"/>
</dbReference>
<comment type="caution">
    <text evidence="9">The sequence shown here is derived from an EMBL/GenBank/DDBJ whole genome shotgun (WGS) entry which is preliminary data.</text>
</comment>
<dbReference type="RefSeq" id="WP_322497178.1">
    <property type="nucleotide sequence ID" value="NZ_JARGYT010000001.1"/>
</dbReference>
<dbReference type="PANTHER" id="PTHR42911:SF1">
    <property type="entry name" value="MODULATOR OF FTSH PROTEASE HFLC"/>
    <property type="match status" value="1"/>
</dbReference>
<dbReference type="EMBL" id="JARGYT010000001">
    <property type="protein sequence ID" value="MDZ5761663.1"/>
    <property type="molecule type" value="Genomic_DNA"/>
</dbReference>
<keyword evidence="3 7" id="KW-0812">Transmembrane</keyword>
<dbReference type="InterPro" id="IPR036013">
    <property type="entry name" value="Band_7/SPFH_dom_sf"/>
</dbReference>
<dbReference type="SUPFAM" id="SSF117892">
    <property type="entry name" value="Band 7/SPFH domain"/>
    <property type="match status" value="1"/>
</dbReference>
<evidence type="ECO:0000256" key="3">
    <source>
        <dbReference type="ARBA" id="ARBA00022692"/>
    </source>
</evidence>
<reference evidence="9 10" key="1">
    <citation type="submission" date="2023-02" db="EMBL/GenBank/DDBJ databases">
        <title>Host association and intracellularity evolved multiple times independently in the Rickettsiales.</title>
        <authorList>
            <person name="Castelli M."/>
            <person name="Nardi T."/>
            <person name="Gammuto L."/>
            <person name="Bellinzona G."/>
            <person name="Sabaneyeva E."/>
            <person name="Potekhin A."/>
            <person name="Serra V."/>
            <person name="Petroni G."/>
            <person name="Sassera D."/>
        </authorList>
    </citation>
    <scope>NUCLEOTIDE SEQUENCE [LARGE SCALE GENOMIC DNA]</scope>
    <source>
        <strain evidence="9 10">BOD18</strain>
    </source>
</reference>
<comment type="subcellular location">
    <subcellularLocation>
        <location evidence="1">Membrane</location>
        <topology evidence="1">Single-pass membrane protein</topology>
    </subcellularLocation>
</comment>
<evidence type="ECO:0000256" key="6">
    <source>
        <dbReference type="PIRNR" id="PIRNR005651"/>
    </source>
</evidence>
<sequence length="289" mass="32624">MKFKIIVAAIIVLVIVVFNSFYILDQRELAIVLQFGEPVSKEIEPGIKFKIPFIQKVVFFDARIRHLSFKPGASGELVALDQKTVQLDAFAKYKIVDPLKFYQTSFDETRFINRIGPVLESSIRGSVGLSTFVDILGNKRGLLMKSILEDVNKHAQKFGVTIQDVRILRVSLPDASRQAVSARMIAGRQMDAKEIRSEGEGQARVIMSNADKDKVAIIAQAQKRAEIIKGEADSEVINILGNVASKDRDFFKFYRLMESYKNSIKKDDTTVIISSDNSFFNMFNNFKLK</sequence>
<comment type="similarity">
    <text evidence="2 6">Belongs to the band 7/mec-2 family. HflC subfamily.</text>
</comment>
<name>A0ABU5L6B1_9RICK</name>
<dbReference type="Proteomes" id="UP001293791">
    <property type="component" value="Unassembled WGS sequence"/>
</dbReference>
<keyword evidence="9" id="KW-0645">Protease</keyword>
<dbReference type="PRINTS" id="PR00721">
    <property type="entry name" value="STOMATIN"/>
</dbReference>
<feature type="domain" description="Band 7" evidence="8">
    <location>
        <begin position="19"/>
        <end position="184"/>
    </location>
</feature>
<organism evidence="9 10">
    <name type="scientific">Candidatus Cyrtobacter comes</name>
    <dbReference type="NCBI Taxonomy" id="675776"/>
    <lineage>
        <taxon>Bacteria</taxon>
        <taxon>Pseudomonadati</taxon>
        <taxon>Pseudomonadota</taxon>
        <taxon>Alphaproteobacteria</taxon>
        <taxon>Rickettsiales</taxon>
        <taxon>Candidatus Midichloriaceae</taxon>
        <taxon>Candidatus Cyrtobacter</taxon>
    </lineage>
</organism>
<accession>A0ABU5L6B1</accession>
<dbReference type="InterPro" id="IPR010200">
    <property type="entry name" value="HflC"/>
</dbReference>
<evidence type="ECO:0000256" key="4">
    <source>
        <dbReference type="ARBA" id="ARBA00022989"/>
    </source>
</evidence>
<evidence type="ECO:0000256" key="7">
    <source>
        <dbReference type="SAM" id="Phobius"/>
    </source>
</evidence>
<dbReference type="GO" id="GO:0008233">
    <property type="term" value="F:peptidase activity"/>
    <property type="evidence" value="ECO:0007669"/>
    <property type="project" value="UniProtKB-KW"/>
</dbReference>
<keyword evidence="9" id="KW-0378">Hydrolase</keyword>
<evidence type="ECO:0000313" key="10">
    <source>
        <dbReference type="Proteomes" id="UP001293791"/>
    </source>
</evidence>
<protein>
    <recommendedName>
        <fullName evidence="6">Protein HflC</fullName>
    </recommendedName>
</protein>
<evidence type="ECO:0000256" key="2">
    <source>
        <dbReference type="ARBA" id="ARBA00007862"/>
    </source>
</evidence>
<gene>
    <name evidence="9" type="ORF">Cyrtocomes_00019</name>
</gene>
<evidence type="ECO:0000313" key="9">
    <source>
        <dbReference type="EMBL" id="MDZ5761663.1"/>
    </source>
</evidence>
<dbReference type="PANTHER" id="PTHR42911">
    <property type="entry name" value="MODULATOR OF FTSH PROTEASE HFLC"/>
    <property type="match status" value="1"/>
</dbReference>
<dbReference type="Pfam" id="PF01145">
    <property type="entry name" value="Band_7"/>
    <property type="match status" value="1"/>
</dbReference>
<evidence type="ECO:0000256" key="5">
    <source>
        <dbReference type="ARBA" id="ARBA00023136"/>
    </source>
</evidence>
<keyword evidence="5 7" id="KW-0472">Membrane</keyword>
<feature type="transmembrane region" description="Helical" evidence="7">
    <location>
        <begin position="5"/>
        <end position="24"/>
    </location>
</feature>
<dbReference type="SMART" id="SM00244">
    <property type="entry name" value="PHB"/>
    <property type="match status" value="1"/>
</dbReference>